<dbReference type="PROSITE" id="PS01081">
    <property type="entry name" value="HTH_TETR_1"/>
    <property type="match status" value="1"/>
</dbReference>
<feature type="DNA-binding region" description="H-T-H motif" evidence="2">
    <location>
        <begin position="35"/>
        <end position="54"/>
    </location>
</feature>
<dbReference type="SUPFAM" id="SSF46689">
    <property type="entry name" value="Homeodomain-like"/>
    <property type="match status" value="1"/>
</dbReference>
<sequence length="227" mass="24043">MNELQAAPAPALPTRDRLLDAAERLFGEHGFAATSLRTVTVAADANVAAVNYHFGSKEGLLRAVVERAMAAVNGERLCLLEELRASGDRQPTVEELVRAFVMTGARLVERSGERGMSVARFLGQVMSEPDPAIRRLFAAEVGPAEGQYLDALRAALPQLPAAEVAFRFRAMVGLLGLYQSSALGDLHPGDTAEIVAPAGDDAGRLVTFLTAAFHAPPTTDEHTASPG</sequence>
<dbReference type="InterPro" id="IPR001647">
    <property type="entry name" value="HTH_TetR"/>
</dbReference>
<dbReference type="PANTHER" id="PTHR30055">
    <property type="entry name" value="HTH-TYPE TRANSCRIPTIONAL REGULATOR RUTR"/>
    <property type="match status" value="1"/>
</dbReference>
<dbReference type="PRINTS" id="PR00455">
    <property type="entry name" value="HTHTETR"/>
</dbReference>
<dbReference type="InterPro" id="IPR036271">
    <property type="entry name" value="Tet_transcr_reg_TetR-rel_C_sf"/>
</dbReference>
<comment type="caution">
    <text evidence="4">The sequence shown here is derived from an EMBL/GenBank/DDBJ whole genome shotgun (WGS) entry which is preliminary data.</text>
</comment>
<dbReference type="InterPro" id="IPR050109">
    <property type="entry name" value="HTH-type_TetR-like_transc_reg"/>
</dbReference>
<dbReference type="PANTHER" id="PTHR30055:SF235">
    <property type="entry name" value="TRANSCRIPTIONAL REGULATORY PROTEIN"/>
    <property type="match status" value="1"/>
</dbReference>
<dbReference type="SUPFAM" id="SSF48498">
    <property type="entry name" value="Tetracyclin repressor-like, C-terminal domain"/>
    <property type="match status" value="1"/>
</dbReference>
<dbReference type="RefSeq" id="WP_358701022.1">
    <property type="nucleotide sequence ID" value="NZ_JBFACG010000001.1"/>
</dbReference>
<accession>A0ABW8M3Y3</accession>
<protein>
    <submittedName>
        <fullName evidence="4">TetR/AcrR family transcriptional regulator</fullName>
    </submittedName>
</protein>
<dbReference type="Proteomes" id="UP001620295">
    <property type="component" value="Unassembled WGS sequence"/>
</dbReference>
<proteinExistence type="predicted"/>
<gene>
    <name evidence="4" type="ORF">ACI2L5_44530</name>
</gene>
<evidence type="ECO:0000256" key="1">
    <source>
        <dbReference type="ARBA" id="ARBA00023125"/>
    </source>
</evidence>
<keyword evidence="5" id="KW-1185">Reference proteome</keyword>
<evidence type="ECO:0000313" key="5">
    <source>
        <dbReference type="Proteomes" id="UP001620295"/>
    </source>
</evidence>
<keyword evidence="1 2" id="KW-0238">DNA-binding</keyword>
<evidence type="ECO:0000256" key="2">
    <source>
        <dbReference type="PROSITE-ProRule" id="PRU00335"/>
    </source>
</evidence>
<dbReference type="Pfam" id="PF17939">
    <property type="entry name" value="TetR_C_30"/>
    <property type="match status" value="1"/>
</dbReference>
<dbReference type="Gene3D" id="1.10.357.10">
    <property type="entry name" value="Tetracycline Repressor, domain 2"/>
    <property type="match status" value="1"/>
</dbReference>
<dbReference type="InterPro" id="IPR023772">
    <property type="entry name" value="DNA-bd_HTH_TetR-type_CS"/>
</dbReference>
<organism evidence="4 5">
    <name type="scientific">Streptomyces milbemycinicus</name>
    <dbReference type="NCBI Taxonomy" id="476552"/>
    <lineage>
        <taxon>Bacteria</taxon>
        <taxon>Bacillati</taxon>
        <taxon>Actinomycetota</taxon>
        <taxon>Actinomycetes</taxon>
        <taxon>Kitasatosporales</taxon>
        <taxon>Streptomycetaceae</taxon>
        <taxon>Streptomyces</taxon>
    </lineage>
</organism>
<dbReference type="EMBL" id="JBJDQH010000021">
    <property type="protein sequence ID" value="MFK4271914.1"/>
    <property type="molecule type" value="Genomic_DNA"/>
</dbReference>
<dbReference type="InterPro" id="IPR009057">
    <property type="entry name" value="Homeodomain-like_sf"/>
</dbReference>
<reference evidence="4 5" key="1">
    <citation type="submission" date="2024-11" db="EMBL/GenBank/DDBJ databases">
        <title>The Natural Products Discovery Center: Release of the First 8490 Sequenced Strains for Exploring Actinobacteria Biosynthetic Diversity.</title>
        <authorList>
            <person name="Kalkreuter E."/>
            <person name="Kautsar S.A."/>
            <person name="Yang D."/>
            <person name="Bader C.D."/>
            <person name="Teijaro C.N."/>
            <person name="Fluegel L."/>
            <person name="Davis C.M."/>
            <person name="Simpson J.R."/>
            <person name="Lauterbach L."/>
            <person name="Steele A.D."/>
            <person name="Gui C."/>
            <person name="Meng S."/>
            <person name="Li G."/>
            <person name="Viehrig K."/>
            <person name="Ye F."/>
            <person name="Su P."/>
            <person name="Kiefer A.F."/>
            <person name="Nichols A."/>
            <person name="Cepeda A.J."/>
            <person name="Yan W."/>
            <person name="Fan B."/>
            <person name="Jiang Y."/>
            <person name="Adhikari A."/>
            <person name="Zheng C.-J."/>
            <person name="Schuster L."/>
            <person name="Cowan T.M."/>
            <person name="Smanski M.J."/>
            <person name="Chevrette M.G."/>
            <person name="De Carvalho L.P.S."/>
            <person name="Shen B."/>
        </authorList>
    </citation>
    <scope>NUCLEOTIDE SEQUENCE [LARGE SCALE GENOMIC DNA]</scope>
    <source>
        <strain evidence="4 5">NPDC020863</strain>
    </source>
</reference>
<dbReference type="InterPro" id="IPR041586">
    <property type="entry name" value="PsrA_TetR_C"/>
</dbReference>
<name>A0ABW8M3Y3_9ACTN</name>
<evidence type="ECO:0000259" key="3">
    <source>
        <dbReference type="PROSITE" id="PS50977"/>
    </source>
</evidence>
<dbReference type="Pfam" id="PF00440">
    <property type="entry name" value="TetR_N"/>
    <property type="match status" value="1"/>
</dbReference>
<evidence type="ECO:0000313" key="4">
    <source>
        <dbReference type="EMBL" id="MFK4271914.1"/>
    </source>
</evidence>
<dbReference type="PROSITE" id="PS50977">
    <property type="entry name" value="HTH_TETR_2"/>
    <property type="match status" value="1"/>
</dbReference>
<feature type="domain" description="HTH tetR-type" evidence="3">
    <location>
        <begin position="12"/>
        <end position="72"/>
    </location>
</feature>